<dbReference type="Gene3D" id="2.60.40.10">
    <property type="entry name" value="Immunoglobulins"/>
    <property type="match status" value="2"/>
</dbReference>
<accession>A0A8C0J3D4</accession>
<keyword evidence="9" id="KW-1015">Disulfide bond</keyword>
<dbReference type="Pfam" id="PF03921">
    <property type="entry name" value="ICAM_N"/>
    <property type="match status" value="1"/>
</dbReference>
<dbReference type="InterPro" id="IPR003987">
    <property type="entry name" value="ICAM_VCAM_N"/>
</dbReference>
<dbReference type="InterPro" id="IPR013783">
    <property type="entry name" value="Ig-like_fold"/>
</dbReference>
<keyword evidence="4" id="KW-0732">Signal</keyword>
<evidence type="ECO:0000256" key="6">
    <source>
        <dbReference type="ARBA" id="ARBA00022889"/>
    </source>
</evidence>
<sequence>MWPPSRSGSVQRLARRGPDLGQGLGRARHDVAPVSVRVWAAPGPTGPGSRPGSGRGLGTPLRLSTTGAFAISGAAEQSFNVSVWPENSVVEHRGSIWLNCSHTCRDPSASGGLETSLTKAQNKSGPGWMAQELVDIQEWVSAPRCYFNCYGNVTCADAHITTYQPPERVVLEPLPDMELGRAYNLTCQVLNVAPVTHLTVTLRQGGRTLHTETFQNHTVIKLDNRTVTHEIIPQRRDHGQEVTCHTALDLRLQGQFFQNSSPATCSGQEAPTASPPGSLLGAFSILCPSVHFPQRARPSGVLGKPEGPAPPLCSQT</sequence>
<dbReference type="AlphaFoldDB" id="A0A8C0J3D4"/>
<evidence type="ECO:0000256" key="10">
    <source>
        <dbReference type="ARBA" id="ARBA00023180"/>
    </source>
</evidence>
<keyword evidence="10" id="KW-0325">Glycoprotein</keyword>
<dbReference type="GeneTree" id="ENSGT00940000159005"/>
<organism evidence="14 15">
    <name type="scientific">Chelonoidis abingdonii</name>
    <name type="common">Abingdon island giant tortoise</name>
    <name type="synonym">Testudo abingdonii</name>
    <dbReference type="NCBI Taxonomy" id="106734"/>
    <lineage>
        <taxon>Eukaryota</taxon>
        <taxon>Metazoa</taxon>
        <taxon>Chordata</taxon>
        <taxon>Craniata</taxon>
        <taxon>Vertebrata</taxon>
        <taxon>Euteleostomi</taxon>
        <taxon>Archelosauria</taxon>
        <taxon>Testudinata</taxon>
        <taxon>Testudines</taxon>
        <taxon>Cryptodira</taxon>
        <taxon>Durocryptodira</taxon>
        <taxon>Testudinoidea</taxon>
        <taxon>Testudinidae</taxon>
        <taxon>Chelonoidis</taxon>
    </lineage>
</organism>
<dbReference type="GO" id="GO:0098609">
    <property type="term" value="P:cell-cell adhesion"/>
    <property type="evidence" value="ECO:0007669"/>
    <property type="project" value="InterPro"/>
</dbReference>
<name>A0A8C0J3D4_CHEAB</name>
<feature type="region of interest" description="Disordered" evidence="12">
    <location>
        <begin position="1"/>
        <end position="26"/>
    </location>
</feature>
<keyword evidence="5" id="KW-0677">Repeat</keyword>
<dbReference type="Proteomes" id="UP000694404">
    <property type="component" value="Unplaced"/>
</dbReference>
<evidence type="ECO:0000256" key="1">
    <source>
        <dbReference type="ARBA" id="ARBA00004479"/>
    </source>
</evidence>
<evidence type="ECO:0000256" key="7">
    <source>
        <dbReference type="ARBA" id="ARBA00022989"/>
    </source>
</evidence>
<keyword evidence="11" id="KW-0393">Immunoglobulin domain</keyword>
<keyword evidence="7" id="KW-1133">Transmembrane helix</keyword>
<evidence type="ECO:0000259" key="13">
    <source>
        <dbReference type="Pfam" id="PF03921"/>
    </source>
</evidence>
<dbReference type="SUPFAM" id="SSF48726">
    <property type="entry name" value="Immunoglobulin"/>
    <property type="match status" value="2"/>
</dbReference>
<dbReference type="PANTHER" id="PTHR13771:SF9">
    <property type="entry name" value="INTERCELLULAR ADHESION MOLECULE 5"/>
    <property type="match status" value="1"/>
</dbReference>
<evidence type="ECO:0000256" key="4">
    <source>
        <dbReference type="ARBA" id="ARBA00022729"/>
    </source>
</evidence>
<comment type="similarity">
    <text evidence="2">Belongs to the immunoglobulin superfamily. ICAM family.</text>
</comment>
<keyword evidence="6" id="KW-0130">Cell adhesion</keyword>
<dbReference type="PANTHER" id="PTHR13771">
    <property type="entry name" value="INTERCELLULAR ADHESION MOLECULE"/>
    <property type="match status" value="1"/>
</dbReference>
<dbReference type="InterPro" id="IPR036179">
    <property type="entry name" value="Ig-like_dom_sf"/>
</dbReference>
<dbReference type="GO" id="GO:0005178">
    <property type="term" value="F:integrin binding"/>
    <property type="evidence" value="ECO:0007669"/>
    <property type="project" value="InterPro"/>
</dbReference>
<dbReference type="InterPro" id="IPR047012">
    <property type="entry name" value="ICAM_VCAM"/>
</dbReference>
<feature type="domain" description="Intercellular adhesion molecule N-terminal" evidence="13">
    <location>
        <begin position="77"/>
        <end position="168"/>
    </location>
</feature>
<evidence type="ECO:0000313" key="14">
    <source>
        <dbReference type="Ensembl" id="ENSCABP00000026429.1"/>
    </source>
</evidence>
<evidence type="ECO:0000256" key="3">
    <source>
        <dbReference type="ARBA" id="ARBA00022692"/>
    </source>
</evidence>
<dbReference type="InterPro" id="IPR013768">
    <property type="entry name" value="ICAM_N"/>
</dbReference>
<keyword evidence="8" id="KW-0472">Membrane</keyword>
<comment type="subcellular location">
    <subcellularLocation>
        <location evidence="1">Membrane</location>
        <topology evidence="1">Single-pass type I membrane protein</topology>
    </subcellularLocation>
</comment>
<dbReference type="GO" id="GO:0005886">
    <property type="term" value="C:plasma membrane"/>
    <property type="evidence" value="ECO:0007669"/>
    <property type="project" value="TreeGrafter"/>
</dbReference>
<proteinExistence type="inferred from homology"/>
<reference evidence="14" key="2">
    <citation type="submission" date="2025-09" db="UniProtKB">
        <authorList>
            <consortium name="Ensembl"/>
        </authorList>
    </citation>
    <scope>IDENTIFICATION</scope>
</reference>
<dbReference type="FunFam" id="2.60.40.10:FF:000194">
    <property type="entry name" value="Intercellular adhesion molecule 1"/>
    <property type="match status" value="1"/>
</dbReference>
<keyword evidence="3" id="KW-0812">Transmembrane</keyword>
<dbReference type="Ensembl" id="ENSCABT00000028941.1">
    <property type="protein sequence ID" value="ENSCABP00000026429.1"/>
    <property type="gene ID" value="ENSCABG00000019393.1"/>
</dbReference>
<feature type="region of interest" description="Disordered" evidence="12">
    <location>
        <begin position="297"/>
        <end position="316"/>
    </location>
</feature>
<evidence type="ECO:0000256" key="2">
    <source>
        <dbReference type="ARBA" id="ARBA00005925"/>
    </source>
</evidence>
<evidence type="ECO:0000256" key="9">
    <source>
        <dbReference type="ARBA" id="ARBA00023157"/>
    </source>
</evidence>
<evidence type="ECO:0000256" key="11">
    <source>
        <dbReference type="ARBA" id="ARBA00023319"/>
    </source>
</evidence>
<keyword evidence="15" id="KW-1185">Reference proteome</keyword>
<evidence type="ECO:0000313" key="15">
    <source>
        <dbReference type="Proteomes" id="UP000694404"/>
    </source>
</evidence>
<evidence type="ECO:0000256" key="5">
    <source>
        <dbReference type="ARBA" id="ARBA00022737"/>
    </source>
</evidence>
<evidence type="ECO:0000256" key="8">
    <source>
        <dbReference type="ARBA" id="ARBA00023136"/>
    </source>
</evidence>
<reference evidence="14" key="1">
    <citation type="submission" date="2025-08" db="UniProtKB">
        <authorList>
            <consortium name="Ensembl"/>
        </authorList>
    </citation>
    <scope>IDENTIFICATION</scope>
</reference>
<feature type="compositionally biased region" description="Polar residues" evidence="12">
    <location>
        <begin position="1"/>
        <end position="10"/>
    </location>
</feature>
<dbReference type="PRINTS" id="PR01472">
    <property type="entry name" value="ICAMVCAM1"/>
</dbReference>
<evidence type="ECO:0000256" key="12">
    <source>
        <dbReference type="SAM" id="MobiDB-lite"/>
    </source>
</evidence>
<protein>
    <recommendedName>
        <fullName evidence="13">Intercellular adhesion molecule N-terminal domain-containing protein</fullName>
    </recommendedName>
</protein>
<feature type="compositionally biased region" description="Pro residues" evidence="12">
    <location>
        <begin position="307"/>
        <end position="316"/>
    </location>
</feature>